<accession>A0A9X1SIW4</accession>
<comment type="caution">
    <text evidence="1">The sequence shown here is derived from an EMBL/GenBank/DDBJ whole genome shotgun (WGS) entry which is preliminary data.</text>
</comment>
<sequence length="249" mass="27595">MKSQEEIRAEFIELVKGKTIPYVTCFIKDDGSIDIHGDLNLGCTKITLLPDNLRVYGSLFLSESLVEVLPNNLSIAGSLYMPRTKIEEIPEGTKIGNSLHAFESHLKKLPNDLIIRGCANFEGCPLDQIPTGLCVHGYLDILGTRVTRLSNDLVVKQSLFLSACDIENVVFQDECGEHKRTIFAAYVNGSVNIAAGCFLGDLETFIDLVRHKYGRGEEAGKYIAQGKFCMDELYKKLEEERKKASSGLA</sequence>
<protein>
    <submittedName>
        <fullName evidence="1">Uncharacterized protein</fullName>
    </submittedName>
</protein>
<organism evidence="1 2">
    <name type="scientific">Limnobaculum eriocheiris</name>
    <dbReference type="NCBI Taxonomy" id="2897391"/>
    <lineage>
        <taxon>Bacteria</taxon>
        <taxon>Pseudomonadati</taxon>
        <taxon>Pseudomonadota</taxon>
        <taxon>Gammaproteobacteria</taxon>
        <taxon>Enterobacterales</taxon>
        <taxon>Budviciaceae</taxon>
        <taxon>Limnobaculum</taxon>
    </lineage>
</organism>
<evidence type="ECO:0000313" key="2">
    <source>
        <dbReference type="Proteomes" id="UP001139171"/>
    </source>
</evidence>
<dbReference type="Proteomes" id="UP001139171">
    <property type="component" value="Unassembled WGS sequence"/>
</dbReference>
<dbReference type="EMBL" id="JAJNAG010000002">
    <property type="protein sequence ID" value="MCD1124848.1"/>
    <property type="molecule type" value="Genomic_DNA"/>
</dbReference>
<keyword evidence="2" id="KW-1185">Reference proteome</keyword>
<name>A0A9X1SIW4_9GAMM</name>
<gene>
    <name evidence="1" type="ORF">LPW36_02155</name>
</gene>
<dbReference type="RefSeq" id="WP_230607856.1">
    <property type="nucleotide sequence ID" value="NZ_JAJNAG010000002.1"/>
</dbReference>
<dbReference type="AlphaFoldDB" id="A0A9X1SIW4"/>
<evidence type="ECO:0000313" key="1">
    <source>
        <dbReference type="EMBL" id="MCD1124848.1"/>
    </source>
</evidence>
<proteinExistence type="predicted"/>
<reference evidence="1" key="1">
    <citation type="submission" date="2021-11" db="EMBL/GenBank/DDBJ databases">
        <title>Jinshanibacter sp. isolated from one year old Eriocheir sinensis.</title>
        <authorList>
            <person name="Li J.-Y."/>
            <person name="He W."/>
            <person name="Gao T.-H."/>
        </authorList>
    </citation>
    <scope>NUCLEOTIDE SEQUENCE</scope>
    <source>
        <strain evidence="1">LJY008</strain>
    </source>
</reference>